<dbReference type="GO" id="GO:0003676">
    <property type="term" value="F:nucleic acid binding"/>
    <property type="evidence" value="ECO:0007669"/>
    <property type="project" value="InterPro"/>
</dbReference>
<dbReference type="Proteomes" id="UP000176868">
    <property type="component" value="Unassembled WGS sequence"/>
</dbReference>
<dbReference type="PROSITE" id="PS50994">
    <property type="entry name" value="INTEGRASE"/>
    <property type="match status" value="1"/>
</dbReference>
<name>A0A1G2V4R0_9BACT</name>
<evidence type="ECO:0000313" key="3">
    <source>
        <dbReference type="Proteomes" id="UP000176868"/>
    </source>
</evidence>
<evidence type="ECO:0000259" key="1">
    <source>
        <dbReference type="PROSITE" id="PS50994"/>
    </source>
</evidence>
<evidence type="ECO:0000313" key="2">
    <source>
        <dbReference type="EMBL" id="OHB16611.1"/>
    </source>
</evidence>
<dbReference type="Pfam" id="PF13683">
    <property type="entry name" value="rve_3"/>
    <property type="match status" value="1"/>
</dbReference>
<dbReference type="SUPFAM" id="SSF46689">
    <property type="entry name" value="Homeodomain-like"/>
    <property type="match status" value="1"/>
</dbReference>
<dbReference type="InterPro" id="IPR012337">
    <property type="entry name" value="RNaseH-like_sf"/>
</dbReference>
<dbReference type="EMBL" id="MHWZ01000038">
    <property type="protein sequence ID" value="OHB16611.1"/>
    <property type="molecule type" value="Genomic_DNA"/>
</dbReference>
<dbReference type="SUPFAM" id="SSF53098">
    <property type="entry name" value="Ribonuclease H-like"/>
    <property type="match status" value="1"/>
</dbReference>
<dbReference type="PANTHER" id="PTHR42648:SF15">
    <property type="entry name" value="BLL8290 PROTEIN"/>
    <property type="match status" value="1"/>
</dbReference>
<dbReference type="InterPro" id="IPR009057">
    <property type="entry name" value="Homeodomain-like_sf"/>
</dbReference>
<dbReference type="Gene3D" id="3.30.420.10">
    <property type="entry name" value="Ribonuclease H-like superfamily/Ribonuclease H"/>
    <property type="match status" value="1"/>
</dbReference>
<reference evidence="2 3" key="1">
    <citation type="journal article" date="2016" name="Nat. Commun.">
        <title>Thousands of microbial genomes shed light on interconnected biogeochemical processes in an aquifer system.</title>
        <authorList>
            <person name="Anantharaman K."/>
            <person name="Brown C.T."/>
            <person name="Hug L.A."/>
            <person name="Sharon I."/>
            <person name="Castelle C.J."/>
            <person name="Probst A.J."/>
            <person name="Thomas B.C."/>
            <person name="Singh A."/>
            <person name="Wilkins M.J."/>
            <person name="Karaoz U."/>
            <person name="Brodie E.L."/>
            <person name="Williams K.H."/>
            <person name="Hubbard S.S."/>
            <person name="Banfield J.F."/>
        </authorList>
    </citation>
    <scope>NUCLEOTIDE SEQUENCE [LARGE SCALE GENOMIC DNA]</scope>
</reference>
<dbReference type="InterPro" id="IPR039537">
    <property type="entry name" value="Retrotran_Ty1/copia-like"/>
</dbReference>
<organism evidence="2 3">
    <name type="scientific">Candidatus Zambryskibacteria bacterium RIFOXYD2_FULL_43_10</name>
    <dbReference type="NCBI Taxonomy" id="1802782"/>
    <lineage>
        <taxon>Bacteria</taxon>
        <taxon>Candidatus Zambryskiibacteriota</taxon>
    </lineage>
</organism>
<protein>
    <recommendedName>
        <fullName evidence="1">Integrase catalytic domain-containing protein</fullName>
    </recommendedName>
</protein>
<proteinExistence type="predicted"/>
<sequence>MITEEAKKRVRILAFWEKHGLEATREAFKVSRPTLFRWQKALKESLGKLDALNKKSTAPKSKRKRRVPQEVEDFIMNERKFDPHLSKDKLAVLMKEDGVATYSASTVGRMLLDLKKKGRIPSYTRLSYYANTDTFREKTFIKRKKLRSKGHTGGLVKADSIIRFTNGIKRYVVTAIDKETKFAFAYAYKNHSSNATVDFMEKFKKVSPVSLTHIQTDNGSEFAKHFELLLEKDRIVHFHTYPCTPKMNSEIERFNRTLSDAFIKRNRMLLAYDIDEFNEKMVDWLLWYNTRRPHWTLGLVSPLKYIVNTLTAEESQMLWTNTCS</sequence>
<dbReference type="GO" id="GO:0015074">
    <property type="term" value="P:DNA integration"/>
    <property type="evidence" value="ECO:0007669"/>
    <property type="project" value="InterPro"/>
</dbReference>
<accession>A0A1G2V4R0</accession>
<dbReference type="InterPro" id="IPR001584">
    <property type="entry name" value="Integrase_cat-core"/>
</dbReference>
<dbReference type="PANTHER" id="PTHR42648">
    <property type="entry name" value="TRANSPOSASE, PUTATIVE-RELATED"/>
    <property type="match status" value="1"/>
</dbReference>
<dbReference type="AlphaFoldDB" id="A0A1G2V4R0"/>
<feature type="domain" description="Integrase catalytic" evidence="1">
    <location>
        <begin position="147"/>
        <end position="310"/>
    </location>
</feature>
<dbReference type="InterPro" id="IPR036397">
    <property type="entry name" value="RNaseH_sf"/>
</dbReference>
<dbReference type="STRING" id="1802782.A2544_02075"/>
<gene>
    <name evidence="2" type="ORF">A2544_02075</name>
</gene>
<comment type="caution">
    <text evidence="2">The sequence shown here is derived from an EMBL/GenBank/DDBJ whole genome shotgun (WGS) entry which is preliminary data.</text>
</comment>